<dbReference type="AlphaFoldDB" id="A0A8S2CV28"/>
<reference evidence="1" key="1">
    <citation type="submission" date="2021-02" db="EMBL/GenBank/DDBJ databases">
        <authorList>
            <person name="Nowell W R."/>
        </authorList>
    </citation>
    <scope>NUCLEOTIDE SEQUENCE</scope>
</reference>
<evidence type="ECO:0000313" key="1">
    <source>
        <dbReference type="EMBL" id="CAF0745016.1"/>
    </source>
</evidence>
<evidence type="ECO:0000313" key="3">
    <source>
        <dbReference type="Proteomes" id="UP000677228"/>
    </source>
</evidence>
<accession>A0A8S2CV28</accession>
<dbReference type="EMBL" id="CAJNOK010000321">
    <property type="protein sequence ID" value="CAF0745016.1"/>
    <property type="molecule type" value="Genomic_DNA"/>
</dbReference>
<dbReference type="Proteomes" id="UP000677228">
    <property type="component" value="Unassembled WGS sequence"/>
</dbReference>
<protein>
    <submittedName>
        <fullName evidence="1">Uncharacterized protein</fullName>
    </submittedName>
</protein>
<sequence length="258" mass="29317">MAHHILIYVQIPSKHHYQITSGFRIQEKITFQSASTVTVRLYEKGSPESHPIREYPSHFTQIPFTMPVTIRIPSSMKLQDLKLRLEIKSAGQTIFSAESDNIQPIMSLNLQPVSLNVLSDRPIVSQTHGVDLDLGTFVTNTTSHCFSPSPSTPKIECKSANKMYFYDSNTLNCEEVSNVCDPQLGIYFHTYVECRMHCLPNLFPRQPIMMIVGHHPSRSSIIPSRYNVYGWPYLHLDRSPSPPGLQSDPREQNGFGKK</sequence>
<organism evidence="1 3">
    <name type="scientific">Didymodactylos carnosus</name>
    <dbReference type="NCBI Taxonomy" id="1234261"/>
    <lineage>
        <taxon>Eukaryota</taxon>
        <taxon>Metazoa</taxon>
        <taxon>Spiralia</taxon>
        <taxon>Gnathifera</taxon>
        <taxon>Rotifera</taxon>
        <taxon>Eurotatoria</taxon>
        <taxon>Bdelloidea</taxon>
        <taxon>Philodinida</taxon>
        <taxon>Philodinidae</taxon>
        <taxon>Didymodactylos</taxon>
    </lineage>
</organism>
<dbReference type="Proteomes" id="UP000682733">
    <property type="component" value="Unassembled WGS sequence"/>
</dbReference>
<evidence type="ECO:0000313" key="2">
    <source>
        <dbReference type="EMBL" id="CAF3522951.1"/>
    </source>
</evidence>
<name>A0A8S2CV28_9BILA</name>
<gene>
    <name evidence="1" type="ORF">OVA965_LOCUS1670</name>
    <name evidence="2" type="ORF">TMI583_LOCUS1670</name>
</gene>
<dbReference type="EMBL" id="CAJOBA010000321">
    <property type="protein sequence ID" value="CAF3522951.1"/>
    <property type="molecule type" value="Genomic_DNA"/>
</dbReference>
<comment type="caution">
    <text evidence="1">The sequence shown here is derived from an EMBL/GenBank/DDBJ whole genome shotgun (WGS) entry which is preliminary data.</text>
</comment>
<proteinExistence type="predicted"/>